<dbReference type="eggNOG" id="arCOG04191">
    <property type="taxonomic scope" value="Archaea"/>
</dbReference>
<dbReference type="EC" id="2.7.7.4" evidence="4"/>
<name>Q0W0B9_METAR</name>
<dbReference type="InterPro" id="IPR014729">
    <property type="entry name" value="Rossmann-like_a/b/a_fold"/>
</dbReference>
<evidence type="ECO:0000259" key="2">
    <source>
        <dbReference type="Pfam" id="PF01747"/>
    </source>
</evidence>
<comment type="pathway">
    <text evidence="1">Sulfur metabolism; hydrogen sulfide biosynthesis; sulfite from sulfate: step 1/3.</text>
</comment>
<dbReference type="Pfam" id="PF01747">
    <property type="entry name" value="ATP-sulfurylase"/>
    <property type="match status" value="1"/>
</dbReference>
<feature type="domain" description="ATP-sulfurylase PUA-like" evidence="3">
    <location>
        <begin position="12"/>
        <end position="174"/>
    </location>
</feature>
<dbReference type="Pfam" id="PF14306">
    <property type="entry name" value="PUA_2"/>
    <property type="match status" value="1"/>
</dbReference>
<sequence length="562" mass="64329">MWRPTMSIQQVKLVNTVLDGPVREVALEEAKENLSRNQNTIMIDEEAWITVEMIATGALSPCNGFMTREDYSSVLHTGRLADGTPWPTPLSFAMAGEKNQEVLKGLKKGDVVTLINREKQPVARIHAEEVFEYDREERAQCVFGTTDKRHPGVRSIYERMGERSLAGKVELLNRAYWGAFEKYRMTPAESFDYFYKKKGARTVVGFITGANPVHRGHEHIHRVALENNDMLLIQPLVQLAKPEYIRSEHRIQAYETLINKYYPKDRVLMSPLRVTYIFAGPREAILHAIVSRNFGATHFAIGRDHAGVGSYYGDYECQSIFDRLYDGGSKELGIELMAFSEVFYCCRCGTTATENTCPHGKQYRINISGTGIRELMRYGYLPPKEVSRPEVSRIGMQGIQPKGLDENGGSIYPVGAIIKKMFPFYLVAKRLGGQLREKPLSWEDLTLEDVERALMDVRENADRILRDIATDVEYHMDVRRDMAHQWRAETAEYTRERQLSLIKALDEKVRSADPNADNKMFQSKAEAEKELEVAKAVYDSMPDGKIDNRKLVWNPLKYEEYR</sequence>
<accession>Q0W0B9</accession>
<dbReference type="EMBL" id="AM114193">
    <property type="protein sequence ID" value="CAJ38174.1"/>
    <property type="molecule type" value="Genomic_DNA"/>
</dbReference>
<feature type="domain" description="Sulphate adenylyltransferase catalytic" evidence="2">
    <location>
        <begin position="182"/>
        <end position="394"/>
    </location>
</feature>
<evidence type="ECO:0000313" key="5">
    <source>
        <dbReference type="Proteomes" id="UP000000663"/>
    </source>
</evidence>
<keyword evidence="4" id="KW-0808">Transferase</keyword>
<dbReference type="PANTHER" id="PTHR43509">
    <property type="match status" value="1"/>
</dbReference>
<keyword evidence="4" id="KW-0548">Nucleotidyltransferase</keyword>
<protein>
    <submittedName>
        <fullName evidence="4">Sulfate adenylyltransferase (Sulfurylase)</fullName>
        <ecNumber evidence="4">2.7.7.4</ecNumber>
    </submittedName>
</protein>
<proteinExistence type="predicted"/>
<gene>
    <name evidence="4" type="primary">sat</name>
    <name evidence="4" type="ORF">RRC481</name>
</gene>
<keyword evidence="5" id="KW-1185">Reference proteome</keyword>
<dbReference type="Gene3D" id="3.40.50.620">
    <property type="entry name" value="HUPs"/>
    <property type="match status" value="1"/>
</dbReference>
<reference evidence="4 5" key="1">
    <citation type="journal article" date="2006" name="Science">
        <title>Genome of rice cluster I archaea -- the key methane producers in the rice rhizosphere.</title>
        <authorList>
            <person name="Erkel C."/>
            <person name="Kube M."/>
            <person name="Reinhardt R."/>
            <person name="Liesack W."/>
        </authorList>
    </citation>
    <scope>NUCLEOTIDE SEQUENCE [LARGE SCALE GENOMIC DNA]</scope>
    <source>
        <strain evidence="5">DSM 22066 / NBRC 105507 / MRE50</strain>
    </source>
</reference>
<dbReference type="SUPFAM" id="SSF52374">
    <property type="entry name" value="Nucleotidylyl transferase"/>
    <property type="match status" value="1"/>
</dbReference>
<organism evidence="4 5">
    <name type="scientific">Methanocella arvoryzae (strain DSM 22066 / NBRC 105507 / MRE50)</name>
    <dbReference type="NCBI Taxonomy" id="351160"/>
    <lineage>
        <taxon>Archaea</taxon>
        <taxon>Methanobacteriati</taxon>
        <taxon>Methanobacteriota</taxon>
        <taxon>Stenosarchaea group</taxon>
        <taxon>Methanomicrobia</taxon>
        <taxon>Methanocellales</taxon>
        <taxon>Methanocellaceae</taxon>
        <taxon>Methanocella</taxon>
    </lineage>
</organism>
<dbReference type="InterPro" id="IPR015947">
    <property type="entry name" value="PUA-like_sf"/>
</dbReference>
<dbReference type="PATRIC" id="fig|351160.9.peg.98"/>
<dbReference type="AlphaFoldDB" id="Q0W0B9"/>
<dbReference type="PANTHER" id="PTHR43509:SF1">
    <property type="entry name" value="SULFATE ADENYLYLTRANSFERASE"/>
    <property type="match status" value="1"/>
</dbReference>
<evidence type="ECO:0000313" key="4">
    <source>
        <dbReference type="EMBL" id="CAJ38174.1"/>
    </source>
</evidence>
<dbReference type="Proteomes" id="UP000000663">
    <property type="component" value="Chromosome"/>
</dbReference>
<dbReference type="KEGG" id="rci:RRC481"/>
<dbReference type="STRING" id="351160.RRC481"/>
<dbReference type="InterPro" id="IPR025980">
    <property type="entry name" value="ATP-Sase_PUA-like_dom"/>
</dbReference>
<dbReference type="SUPFAM" id="SSF88697">
    <property type="entry name" value="PUA domain-like"/>
    <property type="match status" value="1"/>
</dbReference>
<evidence type="ECO:0000259" key="3">
    <source>
        <dbReference type="Pfam" id="PF14306"/>
    </source>
</evidence>
<dbReference type="InterPro" id="IPR024951">
    <property type="entry name" value="Sulfurylase_cat_dom"/>
</dbReference>
<evidence type="ECO:0000256" key="1">
    <source>
        <dbReference type="ARBA" id="ARBA00005048"/>
    </source>
</evidence>
<dbReference type="GO" id="GO:0004781">
    <property type="term" value="F:sulfate adenylyltransferase (ATP) activity"/>
    <property type="evidence" value="ECO:0007669"/>
    <property type="project" value="UniProtKB-EC"/>
</dbReference>
<dbReference type="Gene3D" id="3.10.400.10">
    <property type="entry name" value="Sulfate adenylyltransferase"/>
    <property type="match status" value="1"/>
</dbReference>